<protein>
    <submittedName>
        <fullName evidence="2">Chaperone protein YajL</fullName>
    </submittedName>
</protein>
<evidence type="ECO:0000313" key="2">
    <source>
        <dbReference type="EMBL" id="OPX45362.1"/>
    </source>
</evidence>
<dbReference type="NCBIfam" id="TIGR01383">
    <property type="entry name" value="not_thiJ"/>
    <property type="match status" value="1"/>
</dbReference>
<evidence type="ECO:0000313" key="3">
    <source>
        <dbReference type="Proteomes" id="UP000191448"/>
    </source>
</evidence>
<dbReference type="GO" id="GO:0005737">
    <property type="term" value="C:cytoplasm"/>
    <property type="evidence" value="ECO:0007669"/>
    <property type="project" value="TreeGrafter"/>
</dbReference>
<reference evidence="2 3" key="1">
    <citation type="submission" date="2016-02" db="EMBL/GenBank/DDBJ databases">
        <title>Genome sequence of Clostridium thermobutyricum DSM 4928.</title>
        <authorList>
            <person name="Poehlein A."/>
            <person name="Daniel R."/>
        </authorList>
    </citation>
    <scope>NUCLEOTIDE SEQUENCE [LARGE SCALE GENOMIC DNA]</scope>
    <source>
        <strain evidence="2 3">DSM 4928</strain>
    </source>
</reference>
<dbReference type="CDD" id="cd03135">
    <property type="entry name" value="GATase1_DJ-1"/>
    <property type="match status" value="1"/>
</dbReference>
<sequence length="182" mass="20351">MKKVAVLLANGFEEIEALTVVDILRRANVDCKMVSINDIEVQGSHKISVKADCLLSEEIKNYDMVVLPGGMPGAANLRDNEQVIEIIQSMYKKGKKLAAICAAPIVLEKAGLIKEKNVTSYPNALERENEVNYKEDKVVIDENIITSRGPATAMEFSYTILRELDYEDEAINLEKGMLYKIR</sequence>
<gene>
    <name evidence="2" type="primary">yajL</name>
    <name evidence="2" type="ORF">CLTHE_31260</name>
</gene>
<name>A0A1V4SNB1_9CLOT</name>
<dbReference type="Gene3D" id="3.40.50.880">
    <property type="match status" value="1"/>
</dbReference>
<accession>A0A1V4SNB1</accession>
<dbReference type="OrthoDB" id="9800516at2"/>
<dbReference type="RefSeq" id="WP_080024210.1">
    <property type="nucleotide sequence ID" value="NZ_LTAY01000103.1"/>
</dbReference>
<feature type="domain" description="DJ-1/PfpI" evidence="1">
    <location>
        <begin position="2"/>
        <end position="162"/>
    </location>
</feature>
<dbReference type="InterPro" id="IPR002818">
    <property type="entry name" value="DJ-1/PfpI"/>
</dbReference>
<dbReference type="InterPro" id="IPR006287">
    <property type="entry name" value="DJ-1"/>
</dbReference>
<dbReference type="Proteomes" id="UP000191448">
    <property type="component" value="Unassembled WGS sequence"/>
</dbReference>
<dbReference type="InterPro" id="IPR029062">
    <property type="entry name" value="Class_I_gatase-like"/>
</dbReference>
<dbReference type="AlphaFoldDB" id="A0A1V4SNB1"/>
<proteinExistence type="predicted"/>
<dbReference type="Pfam" id="PF01965">
    <property type="entry name" value="DJ-1_PfpI"/>
    <property type="match status" value="1"/>
</dbReference>
<dbReference type="EMBL" id="LTAY01000103">
    <property type="protein sequence ID" value="OPX45362.1"/>
    <property type="molecule type" value="Genomic_DNA"/>
</dbReference>
<evidence type="ECO:0000259" key="1">
    <source>
        <dbReference type="Pfam" id="PF01965"/>
    </source>
</evidence>
<dbReference type="PANTHER" id="PTHR48094:SF12">
    <property type="entry name" value="PARKINSON DISEASE PROTEIN 7 HOMOLOG"/>
    <property type="match status" value="1"/>
</dbReference>
<comment type="caution">
    <text evidence="2">The sequence shown here is derived from an EMBL/GenBank/DDBJ whole genome shotgun (WGS) entry which is preliminary data.</text>
</comment>
<dbReference type="SUPFAM" id="SSF52317">
    <property type="entry name" value="Class I glutamine amidotransferase-like"/>
    <property type="match status" value="1"/>
</dbReference>
<dbReference type="InterPro" id="IPR050325">
    <property type="entry name" value="Prot/Nucl_acid_deglycase"/>
</dbReference>
<organism evidence="2 3">
    <name type="scientific">Clostridium thermobutyricum DSM 4928</name>
    <dbReference type="NCBI Taxonomy" id="1121339"/>
    <lineage>
        <taxon>Bacteria</taxon>
        <taxon>Bacillati</taxon>
        <taxon>Bacillota</taxon>
        <taxon>Clostridia</taxon>
        <taxon>Eubacteriales</taxon>
        <taxon>Clostridiaceae</taxon>
        <taxon>Clostridium</taxon>
    </lineage>
</organism>
<dbReference type="PANTHER" id="PTHR48094">
    <property type="entry name" value="PROTEIN/NUCLEIC ACID DEGLYCASE DJ-1-RELATED"/>
    <property type="match status" value="1"/>
</dbReference>